<evidence type="ECO:0000313" key="3">
    <source>
        <dbReference type="Proteomes" id="UP001194580"/>
    </source>
</evidence>
<keyword evidence="3" id="KW-1185">Reference proteome</keyword>
<dbReference type="EMBL" id="JAAAIL010000780">
    <property type="protein sequence ID" value="KAG0273226.1"/>
    <property type="molecule type" value="Genomic_DNA"/>
</dbReference>
<feature type="compositionally biased region" description="Acidic residues" evidence="1">
    <location>
        <begin position="173"/>
        <end position="187"/>
    </location>
</feature>
<dbReference type="AlphaFoldDB" id="A0AAD4DAK5"/>
<evidence type="ECO:0000256" key="1">
    <source>
        <dbReference type="SAM" id="MobiDB-lite"/>
    </source>
</evidence>
<feature type="non-terminal residue" evidence="2">
    <location>
        <position position="230"/>
    </location>
</feature>
<dbReference type="Proteomes" id="UP001194580">
    <property type="component" value="Unassembled WGS sequence"/>
</dbReference>
<feature type="region of interest" description="Disordered" evidence="1">
    <location>
        <begin position="173"/>
        <end position="198"/>
    </location>
</feature>
<accession>A0AAD4DAK5</accession>
<reference evidence="2" key="1">
    <citation type="journal article" date="2020" name="Fungal Divers.">
        <title>Resolving the Mortierellaceae phylogeny through synthesis of multi-gene phylogenetics and phylogenomics.</title>
        <authorList>
            <person name="Vandepol N."/>
            <person name="Liber J."/>
            <person name="Desiro A."/>
            <person name="Na H."/>
            <person name="Kennedy M."/>
            <person name="Barry K."/>
            <person name="Grigoriev I.V."/>
            <person name="Miller A.N."/>
            <person name="O'Donnell K."/>
            <person name="Stajich J.E."/>
            <person name="Bonito G."/>
        </authorList>
    </citation>
    <scope>NUCLEOTIDE SEQUENCE</scope>
    <source>
        <strain evidence="2">NRRL 28262</strain>
    </source>
</reference>
<protein>
    <submittedName>
        <fullName evidence="2">Uncharacterized protein</fullName>
    </submittedName>
</protein>
<sequence length="230" mass="26751">MLCDLEKREKRFREANAILLKFCEGFDPEEEMRIGVTIRDEHCWREFCLSKCKKERNAWNKHEWRYFLRTCKGTDLCSGLSMAEIGQPGNIDRLTDDGRYRFGACLYLPQGLNIAKKLLDDFKTLSLFQGASLENSRKGIEMIRGLMVETAEKMRPRLPKLLEEHSELIADIEDSDNNEAQESEETIENNCDPYQPAPGYKALTEYDTKGRIMDETNTTDCNEDFFEPTY</sequence>
<gene>
    <name evidence="2" type="ORF">BGZ95_010962</name>
</gene>
<comment type="caution">
    <text evidence="2">The sequence shown here is derived from an EMBL/GenBank/DDBJ whole genome shotgun (WGS) entry which is preliminary data.</text>
</comment>
<name>A0AAD4DAK5_9FUNG</name>
<proteinExistence type="predicted"/>
<organism evidence="2 3">
    <name type="scientific">Linnemannia exigua</name>
    <dbReference type="NCBI Taxonomy" id="604196"/>
    <lineage>
        <taxon>Eukaryota</taxon>
        <taxon>Fungi</taxon>
        <taxon>Fungi incertae sedis</taxon>
        <taxon>Mucoromycota</taxon>
        <taxon>Mortierellomycotina</taxon>
        <taxon>Mortierellomycetes</taxon>
        <taxon>Mortierellales</taxon>
        <taxon>Mortierellaceae</taxon>
        <taxon>Linnemannia</taxon>
    </lineage>
</organism>
<evidence type="ECO:0000313" key="2">
    <source>
        <dbReference type="EMBL" id="KAG0273226.1"/>
    </source>
</evidence>